<dbReference type="GO" id="GO:0008289">
    <property type="term" value="F:lipid binding"/>
    <property type="evidence" value="ECO:0007669"/>
    <property type="project" value="InterPro"/>
</dbReference>
<feature type="domain" description="START" evidence="1">
    <location>
        <begin position="215"/>
        <end position="445"/>
    </location>
</feature>
<evidence type="ECO:0000259" key="1">
    <source>
        <dbReference type="PROSITE" id="PS50848"/>
    </source>
</evidence>
<dbReference type="PROSITE" id="PS50848">
    <property type="entry name" value="START"/>
    <property type="match status" value="1"/>
</dbReference>
<dbReference type="InterPro" id="IPR002913">
    <property type="entry name" value="START_lipid-bd_dom"/>
</dbReference>
<protein>
    <recommendedName>
        <fullName evidence="1">START domain-containing protein</fullName>
    </recommendedName>
</protein>
<dbReference type="OrthoDB" id="333905at2759"/>
<sequence>MNYNGELQRNFTISDSNSSVNSSDSFHSTTSNKCECIEDTQRNLRLFPNLSILRSLRSRINYLKLKMGIKINRMIKLVANENYGIFRRFAKVDIEDFNEDNRISISEDKIIQNNGNKINSNLTDFLTNDFNDNNVIYKQNIDNNEDISQYIPLISKDTDSNLLRDIHPLLSNNTSLYTNIENFLKERFDKFENRRIEFNDFLKCNKQNKLDKFDWLNLKRKKYREFASSLSEVSLDCLLTNPLESDCQLVHNKEGVRVWKKEYGAGRLLLRTEFIVPINPKDYVAFSSNSNQRKIYDSNTSDIRNLENIESGLDIIYVASKRIGTIYPRDLVNIRFIHALDARKYLNVIFKDDADKLGKDSSNLLWASCTCSVDHPDIPEKPGFVRMDSRIGSYIAVPIKTPFGLWSNIAMFNEGNPKGWIPSSVTRLLAAKIIPGSIEKLLATMFSYYGINLDSDNKSYSGFAYRKLISLFTSEMKLYNQIFQNNIENSEYLIQNDANKLGLFKRCEANKNLKILQLEEIEYKKRNLEEYRDLLSDNMETRKESREYQINKYNNELQLNLNISDNGNNTSSISRSKFFEEYFSYDISEFLDKFYSFNLLRKIILSTYLVNKSRTNKQDIKDNLNSISSPKSENMELEGCLDNYRNFSRWRLLDTIDTKKVTRNNRKFTNSINSPEIISSSSPILSLTLDISEVNYDTLKLYMDTSTIDLTPISENKLTLEESINIDKRRISDEQDNIEILAKNDLLENISTLSSPKQLYRRRISPSSPIFVLAEIFDLNDSYLMNQTFYLDSLDSDIDKS</sequence>
<dbReference type="PANTHER" id="PTHR19308">
    <property type="entry name" value="PHOSPHATIDYLCHOLINE TRANSFER PROTEIN"/>
    <property type="match status" value="1"/>
</dbReference>
<dbReference type="GeneID" id="92368082"/>
<reference evidence="2 3" key="1">
    <citation type="submission" date="2016-10" db="EMBL/GenBank/DDBJ databases">
        <title>Reductive evolution of mitochondrial metabolism and differential evolution of invasion-related proteins in Cryptosporidium.</title>
        <authorList>
            <person name="Liu S."/>
            <person name="Roellig D.M."/>
            <person name="Guo Y."/>
            <person name="Li N."/>
            <person name="Frace M.A."/>
            <person name="Tang K."/>
            <person name="Zhang L."/>
            <person name="Feng Y."/>
            <person name="Xiao L."/>
        </authorList>
    </citation>
    <scope>NUCLEOTIDE SEQUENCE [LARGE SCALE GENOMIC DNA]</scope>
    <source>
        <strain evidence="2">30847</strain>
    </source>
</reference>
<dbReference type="InterPro" id="IPR023393">
    <property type="entry name" value="START-like_dom_sf"/>
</dbReference>
<evidence type="ECO:0000313" key="3">
    <source>
        <dbReference type="Proteomes" id="UP000186804"/>
    </source>
</evidence>
<dbReference type="Gene3D" id="3.30.530.20">
    <property type="match status" value="1"/>
</dbReference>
<keyword evidence="3" id="KW-1185">Reference proteome</keyword>
<proteinExistence type="predicted"/>
<dbReference type="Pfam" id="PF01852">
    <property type="entry name" value="START"/>
    <property type="match status" value="1"/>
</dbReference>
<evidence type="ECO:0000313" key="2">
    <source>
        <dbReference type="EMBL" id="OII77859.1"/>
    </source>
</evidence>
<dbReference type="PANTHER" id="PTHR19308:SF14">
    <property type="entry name" value="START DOMAIN-CONTAINING PROTEIN"/>
    <property type="match status" value="1"/>
</dbReference>
<dbReference type="Proteomes" id="UP000186804">
    <property type="component" value="Unassembled WGS sequence"/>
</dbReference>
<gene>
    <name evidence="2" type="ORF">cand_038980</name>
</gene>
<comment type="caution">
    <text evidence="2">The sequence shown here is derived from an EMBL/GenBank/DDBJ whole genome shotgun (WGS) entry which is preliminary data.</text>
</comment>
<organism evidence="2 3">
    <name type="scientific">Cryptosporidium andersoni</name>
    <dbReference type="NCBI Taxonomy" id="117008"/>
    <lineage>
        <taxon>Eukaryota</taxon>
        <taxon>Sar</taxon>
        <taxon>Alveolata</taxon>
        <taxon>Apicomplexa</taxon>
        <taxon>Conoidasida</taxon>
        <taxon>Coccidia</taxon>
        <taxon>Eucoccidiorida</taxon>
        <taxon>Eimeriorina</taxon>
        <taxon>Cryptosporidiidae</taxon>
        <taxon>Cryptosporidium</taxon>
    </lineage>
</organism>
<name>A0A1J4MWK0_9CRYT</name>
<dbReference type="RefSeq" id="XP_067069705.1">
    <property type="nucleotide sequence ID" value="XM_067214119.1"/>
</dbReference>
<accession>A0A1J4MWK0</accession>
<dbReference type="CDD" id="cd00177">
    <property type="entry name" value="START"/>
    <property type="match status" value="1"/>
</dbReference>
<dbReference type="GO" id="GO:0005737">
    <property type="term" value="C:cytoplasm"/>
    <property type="evidence" value="ECO:0007669"/>
    <property type="project" value="UniProtKB-ARBA"/>
</dbReference>
<dbReference type="VEuPathDB" id="CryptoDB:cand_038980"/>
<dbReference type="SUPFAM" id="SSF55961">
    <property type="entry name" value="Bet v1-like"/>
    <property type="match status" value="1"/>
</dbReference>
<dbReference type="AlphaFoldDB" id="A0A1J4MWK0"/>
<dbReference type="InterPro" id="IPR051213">
    <property type="entry name" value="START_lipid_transfer"/>
</dbReference>
<dbReference type="EMBL" id="LRBS01000024">
    <property type="protein sequence ID" value="OII77859.1"/>
    <property type="molecule type" value="Genomic_DNA"/>
</dbReference>